<protein>
    <submittedName>
        <fullName evidence="1">Uncharacterized protein</fullName>
    </submittedName>
</protein>
<dbReference type="Proteomes" id="UP000593567">
    <property type="component" value="Unassembled WGS sequence"/>
</dbReference>
<comment type="caution">
    <text evidence="1">The sequence shown here is derived from an EMBL/GenBank/DDBJ whole genome shotgun (WGS) entry which is preliminary data.</text>
</comment>
<evidence type="ECO:0000313" key="2">
    <source>
        <dbReference type="Proteomes" id="UP000593567"/>
    </source>
</evidence>
<dbReference type="EMBL" id="VXIV02003181">
    <property type="protein sequence ID" value="KAF6020303.1"/>
    <property type="molecule type" value="Genomic_DNA"/>
</dbReference>
<gene>
    <name evidence="1" type="ORF">EB796_021370</name>
</gene>
<keyword evidence="2" id="KW-1185">Reference proteome</keyword>
<dbReference type="AlphaFoldDB" id="A0A7J7J2J0"/>
<evidence type="ECO:0000313" key="1">
    <source>
        <dbReference type="EMBL" id="KAF6020303.1"/>
    </source>
</evidence>
<proteinExistence type="predicted"/>
<accession>A0A7J7J2J0</accession>
<sequence length="74" mass="8591">MLASRSYIVVSIKEPKRKAGRLAERHEELDPMDPASYSESAPVKYHLLMLKIIFGACQKFMPIYELRSILTFKF</sequence>
<reference evidence="1" key="1">
    <citation type="submission" date="2020-06" db="EMBL/GenBank/DDBJ databases">
        <title>Draft genome of Bugula neritina, a colonial animal packing powerful symbionts and potential medicines.</title>
        <authorList>
            <person name="Rayko M."/>
        </authorList>
    </citation>
    <scope>NUCLEOTIDE SEQUENCE [LARGE SCALE GENOMIC DNA]</scope>
    <source>
        <strain evidence="1">Kwan_BN1</strain>
    </source>
</reference>
<dbReference type="OrthoDB" id="42462at2759"/>
<organism evidence="1 2">
    <name type="scientific">Bugula neritina</name>
    <name type="common">Brown bryozoan</name>
    <name type="synonym">Sertularia neritina</name>
    <dbReference type="NCBI Taxonomy" id="10212"/>
    <lineage>
        <taxon>Eukaryota</taxon>
        <taxon>Metazoa</taxon>
        <taxon>Spiralia</taxon>
        <taxon>Lophotrochozoa</taxon>
        <taxon>Bryozoa</taxon>
        <taxon>Gymnolaemata</taxon>
        <taxon>Cheilostomatida</taxon>
        <taxon>Flustrina</taxon>
        <taxon>Buguloidea</taxon>
        <taxon>Bugulidae</taxon>
        <taxon>Bugula</taxon>
    </lineage>
</organism>
<name>A0A7J7J2J0_BUGNE</name>